<name>A0A8H5F879_9AGAR</name>
<keyword evidence="2" id="KW-1185">Reference proteome</keyword>
<evidence type="ECO:0000313" key="1">
    <source>
        <dbReference type="EMBL" id="KAF5327311.1"/>
    </source>
</evidence>
<gene>
    <name evidence="1" type="ORF">D9619_004480</name>
</gene>
<dbReference type="EMBL" id="JAACJJ010000014">
    <property type="protein sequence ID" value="KAF5327311.1"/>
    <property type="molecule type" value="Genomic_DNA"/>
</dbReference>
<accession>A0A8H5F879</accession>
<dbReference type="AlphaFoldDB" id="A0A8H5F879"/>
<proteinExistence type="predicted"/>
<evidence type="ECO:0000313" key="2">
    <source>
        <dbReference type="Proteomes" id="UP000567179"/>
    </source>
</evidence>
<sequence length="97" mass="10631">MVGVGELLLSPPLACVRCSLLSVSIQRSDSSILPTTCDLTSSNLEYTLFMCSPSSSLRPTIVWWYFFIKHSHYSYNGPLTPVPHVLVVVGGTRTSLV</sequence>
<organism evidence="1 2">
    <name type="scientific">Psilocybe cf. subviscida</name>
    <dbReference type="NCBI Taxonomy" id="2480587"/>
    <lineage>
        <taxon>Eukaryota</taxon>
        <taxon>Fungi</taxon>
        <taxon>Dikarya</taxon>
        <taxon>Basidiomycota</taxon>
        <taxon>Agaricomycotina</taxon>
        <taxon>Agaricomycetes</taxon>
        <taxon>Agaricomycetidae</taxon>
        <taxon>Agaricales</taxon>
        <taxon>Agaricineae</taxon>
        <taxon>Strophariaceae</taxon>
        <taxon>Psilocybe</taxon>
    </lineage>
</organism>
<dbReference type="Proteomes" id="UP000567179">
    <property type="component" value="Unassembled WGS sequence"/>
</dbReference>
<comment type="caution">
    <text evidence="1">The sequence shown here is derived from an EMBL/GenBank/DDBJ whole genome shotgun (WGS) entry which is preliminary data.</text>
</comment>
<protein>
    <submittedName>
        <fullName evidence="1">Uncharacterized protein</fullName>
    </submittedName>
</protein>
<reference evidence="1 2" key="1">
    <citation type="journal article" date="2020" name="ISME J.">
        <title>Uncovering the hidden diversity of litter-decomposition mechanisms in mushroom-forming fungi.</title>
        <authorList>
            <person name="Floudas D."/>
            <person name="Bentzer J."/>
            <person name="Ahren D."/>
            <person name="Johansson T."/>
            <person name="Persson P."/>
            <person name="Tunlid A."/>
        </authorList>
    </citation>
    <scope>NUCLEOTIDE SEQUENCE [LARGE SCALE GENOMIC DNA]</scope>
    <source>
        <strain evidence="1 2">CBS 101986</strain>
    </source>
</reference>